<proteinExistence type="predicted"/>
<evidence type="ECO:0000256" key="4">
    <source>
        <dbReference type="PROSITE-ProRule" id="PRU00335"/>
    </source>
</evidence>
<sequence>MTPGLPDIRPAAGSELEELLAAPLGLRERKKLKTRRAIRSAAFDLFAEQGYDATTVDQIASQAEVSPSTFFRYFPTKEDVVISDDYDPLLENGFRSRPVDEPLIESLRQAMIGPLRQILAVERDEVLLRMQLFRAVPAIRARAMAEQQETSDRLCALIAERTGRPAGDLPVRALVAAMLAASAEAVVYWAEHDGVDDLAELVGAAFDALGPSQV</sequence>
<gene>
    <name evidence="6" type="ORF">FHX73_13512</name>
</gene>
<dbReference type="PANTHER" id="PTHR30055">
    <property type="entry name" value="HTH-TYPE TRANSCRIPTIONAL REGULATOR RUTR"/>
    <property type="match status" value="1"/>
</dbReference>
<comment type="caution">
    <text evidence="6">The sequence shown here is derived from an EMBL/GenBank/DDBJ whole genome shotgun (WGS) entry which is preliminary data.</text>
</comment>
<dbReference type="PROSITE" id="PS50977">
    <property type="entry name" value="HTH_TETR_2"/>
    <property type="match status" value="1"/>
</dbReference>
<dbReference type="Gene3D" id="1.10.10.60">
    <property type="entry name" value="Homeodomain-like"/>
    <property type="match status" value="1"/>
</dbReference>
<accession>A0A561TTL6</accession>
<dbReference type="InterPro" id="IPR050109">
    <property type="entry name" value="HTH-type_TetR-like_transc_reg"/>
</dbReference>
<evidence type="ECO:0000256" key="1">
    <source>
        <dbReference type="ARBA" id="ARBA00023015"/>
    </source>
</evidence>
<dbReference type="PRINTS" id="PR00455">
    <property type="entry name" value="HTHTETR"/>
</dbReference>
<dbReference type="Proteomes" id="UP000317940">
    <property type="component" value="Unassembled WGS sequence"/>
</dbReference>
<dbReference type="EMBL" id="VIWT01000003">
    <property type="protein sequence ID" value="TWF90465.1"/>
    <property type="molecule type" value="Genomic_DNA"/>
</dbReference>
<dbReference type="Gene3D" id="1.10.357.10">
    <property type="entry name" value="Tetracycline Repressor, domain 2"/>
    <property type="match status" value="1"/>
</dbReference>
<dbReference type="InterPro" id="IPR009057">
    <property type="entry name" value="Homeodomain-like_sf"/>
</dbReference>
<dbReference type="InterPro" id="IPR041347">
    <property type="entry name" value="MftR_C"/>
</dbReference>
<keyword evidence="3" id="KW-0804">Transcription</keyword>
<feature type="domain" description="HTH tetR-type" evidence="5">
    <location>
        <begin position="32"/>
        <end position="92"/>
    </location>
</feature>
<evidence type="ECO:0000313" key="6">
    <source>
        <dbReference type="EMBL" id="TWF90465.1"/>
    </source>
</evidence>
<evidence type="ECO:0000259" key="5">
    <source>
        <dbReference type="PROSITE" id="PS50977"/>
    </source>
</evidence>
<dbReference type="RefSeq" id="WP_145909663.1">
    <property type="nucleotide sequence ID" value="NZ_BAAAMZ010000001.1"/>
</dbReference>
<evidence type="ECO:0000256" key="3">
    <source>
        <dbReference type="ARBA" id="ARBA00023163"/>
    </source>
</evidence>
<protein>
    <submittedName>
        <fullName evidence="6">TetR family transcriptional regulator</fullName>
    </submittedName>
</protein>
<dbReference type="GO" id="GO:0003700">
    <property type="term" value="F:DNA-binding transcription factor activity"/>
    <property type="evidence" value="ECO:0007669"/>
    <property type="project" value="TreeGrafter"/>
</dbReference>
<dbReference type="AlphaFoldDB" id="A0A561TTL6"/>
<dbReference type="GO" id="GO:0000976">
    <property type="term" value="F:transcription cis-regulatory region binding"/>
    <property type="evidence" value="ECO:0007669"/>
    <property type="project" value="TreeGrafter"/>
</dbReference>
<name>A0A561TTL6_9ACTN</name>
<dbReference type="Pfam" id="PF00440">
    <property type="entry name" value="TetR_N"/>
    <property type="match status" value="1"/>
</dbReference>
<keyword evidence="2 4" id="KW-0238">DNA-binding</keyword>
<reference evidence="6 7" key="1">
    <citation type="submission" date="2019-06" db="EMBL/GenBank/DDBJ databases">
        <title>Sequencing the genomes of 1000 actinobacteria strains.</title>
        <authorList>
            <person name="Klenk H.-P."/>
        </authorList>
    </citation>
    <scope>NUCLEOTIDE SEQUENCE [LARGE SCALE GENOMIC DNA]</scope>
    <source>
        <strain evidence="6 7">DSM 44826</strain>
    </source>
</reference>
<organism evidence="6 7">
    <name type="scientific">Kitasatospora viridis</name>
    <dbReference type="NCBI Taxonomy" id="281105"/>
    <lineage>
        <taxon>Bacteria</taxon>
        <taxon>Bacillati</taxon>
        <taxon>Actinomycetota</taxon>
        <taxon>Actinomycetes</taxon>
        <taxon>Kitasatosporales</taxon>
        <taxon>Streptomycetaceae</taxon>
        <taxon>Kitasatospora</taxon>
    </lineage>
</organism>
<dbReference type="SUPFAM" id="SSF46689">
    <property type="entry name" value="Homeodomain-like"/>
    <property type="match status" value="1"/>
</dbReference>
<dbReference type="InterPro" id="IPR001647">
    <property type="entry name" value="HTH_TetR"/>
</dbReference>
<evidence type="ECO:0000313" key="7">
    <source>
        <dbReference type="Proteomes" id="UP000317940"/>
    </source>
</evidence>
<evidence type="ECO:0000256" key="2">
    <source>
        <dbReference type="ARBA" id="ARBA00023125"/>
    </source>
</evidence>
<feature type="DNA-binding region" description="H-T-H motif" evidence="4">
    <location>
        <begin position="55"/>
        <end position="74"/>
    </location>
</feature>
<dbReference type="PANTHER" id="PTHR30055:SF234">
    <property type="entry name" value="HTH-TYPE TRANSCRIPTIONAL REGULATOR BETI"/>
    <property type="match status" value="1"/>
</dbReference>
<dbReference type="OrthoDB" id="8688418at2"/>
<keyword evidence="1" id="KW-0805">Transcription regulation</keyword>
<keyword evidence="7" id="KW-1185">Reference proteome</keyword>
<dbReference type="Pfam" id="PF17754">
    <property type="entry name" value="TetR_C_14"/>
    <property type="match status" value="1"/>
</dbReference>